<gene>
    <name evidence="3" type="ORF">LUA81_02265</name>
    <name evidence="2" type="ORF">LUA82_02285</name>
</gene>
<dbReference type="EMBL" id="CP089286">
    <property type="protein sequence ID" value="UTO55868.1"/>
    <property type="molecule type" value="Genomic_DNA"/>
</dbReference>
<keyword evidence="5" id="KW-1185">Reference proteome</keyword>
<organism evidence="2 4">
    <name type="scientific">Neoehrlichia mikurensis</name>
    <dbReference type="NCBI Taxonomy" id="89586"/>
    <lineage>
        <taxon>Bacteria</taxon>
        <taxon>Pseudomonadati</taxon>
        <taxon>Pseudomonadota</taxon>
        <taxon>Alphaproteobacteria</taxon>
        <taxon>Rickettsiales</taxon>
        <taxon>Anaplasmataceae</taxon>
        <taxon>Candidatus Neoehrlichia</taxon>
    </lineage>
</organism>
<evidence type="ECO:0000313" key="5">
    <source>
        <dbReference type="Proteomes" id="UP001059985"/>
    </source>
</evidence>
<dbReference type="PANTHER" id="PTHR34039">
    <property type="entry name" value="UPF0102 PROTEIN YRAN"/>
    <property type="match status" value="1"/>
</dbReference>
<keyword evidence="1" id="KW-0812">Transmembrane</keyword>
<dbReference type="AlphaFoldDB" id="A0A9Q9BWG7"/>
<dbReference type="RefSeq" id="WP_218194385.1">
    <property type="nucleotide sequence ID" value="NZ_CP054597.1"/>
</dbReference>
<dbReference type="Proteomes" id="UP001059985">
    <property type="component" value="Chromosome"/>
</dbReference>
<evidence type="ECO:0000256" key="1">
    <source>
        <dbReference type="SAM" id="Phobius"/>
    </source>
</evidence>
<dbReference type="PANTHER" id="PTHR34039:SF1">
    <property type="entry name" value="UPF0102 PROTEIN YRAN"/>
    <property type="match status" value="1"/>
</dbReference>
<keyword evidence="1" id="KW-1133">Transmembrane helix</keyword>
<dbReference type="Pfam" id="PF02021">
    <property type="entry name" value="UPF0102"/>
    <property type="match status" value="1"/>
</dbReference>
<keyword evidence="1" id="KW-0472">Membrane</keyword>
<feature type="transmembrane region" description="Helical" evidence="1">
    <location>
        <begin position="6"/>
        <end position="23"/>
    </location>
</feature>
<reference evidence="2" key="1">
    <citation type="journal article" date="2022" name="Microorganisms">
        <title>Assembly and Comparison of Ca. Neoehrlichia mikurensis Genomes.</title>
        <authorList>
            <person name="Azagi T."/>
            <person name="Dirks R.P."/>
            <person name="Yebra-Pimentel E.S."/>
            <person name="Schaap P.J."/>
            <person name="Koehorst J.J."/>
            <person name="Esser H.J."/>
            <person name="Sprong H."/>
        </authorList>
    </citation>
    <scope>NUCLEOTIDE SEQUENCE</scope>
    <source>
        <strain evidence="3">18-2804</strain>
        <strain evidence="2">18-2837</strain>
    </source>
</reference>
<accession>A0A9Q9BWG7</accession>
<sequence>MISIKPYTIGYIGEIITILFLTLKLHTIIKHRYKCPLGEIDIIAIKKNILIFIEVKTSIIACAGKSITYRQRHTIIKAAKHFTYCYPKFNTYQIRFDACFVSLQHMPIYITNAWCENK</sequence>
<dbReference type="Proteomes" id="UP001059822">
    <property type="component" value="Chromosome"/>
</dbReference>
<dbReference type="EMBL" id="CP089285">
    <property type="protein sequence ID" value="UTO56784.1"/>
    <property type="molecule type" value="Genomic_DNA"/>
</dbReference>
<dbReference type="InterPro" id="IPR003509">
    <property type="entry name" value="UPF0102_YraN-like"/>
</dbReference>
<evidence type="ECO:0000313" key="3">
    <source>
        <dbReference type="EMBL" id="UTO56784.1"/>
    </source>
</evidence>
<name>A0A9Q9BWG7_9RICK</name>
<proteinExistence type="predicted"/>
<evidence type="ECO:0000313" key="4">
    <source>
        <dbReference type="Proteomes" id="UP001059822"/>
    </source>
</evidence>
<protein>
    <submittedName>
        <fullName evidence="2">YraN family protein</fullName>
    </submittedName>
</protein>
<evidence type="ECO:0000313" key="2">
    <source>
        <dbReference type="EMBL" id="UTO55868.1"/>
    </source>
</evidence>